<dbReference type="RefSeq" id="WP_210007536.1">
    <property type="nucleotide sequence ID" value="NZ_BSEO01000005.1"/>
</dbReference>
<sequence>MPTRTAARAASLIGGLALAAALAGCSVTASANLTVPASQVADVAASALEDEVGIRPEMDCGDEAVDLVDGEVVECVLTDPTTGSEFDAPVTIEDVDGSDYRVDVEVADTPRG</sequence>
<evidence type="ECO:0008006" key="4">
    <source>
        <dbReference type="Google" id="ProtNLM"/>
    </source>
</evidence>
<dbReference type="EMBL" id="BSEO01000005">
    <property type="protein sequence ID" value="GLJ79697.1"/>
    <property type="molecule type" value="Genomic_DNA"/>
</dbReference>
<reference evidence="2" key="2">
    <citation type="submission" date="2023-01" db="EMBL/GenBank/DDBJ databases">
        <authorList>
            <person name="Sun Q."/>
            <person name="Evtushenko L."/>
        </authorList>
    </citation>
    <scope>NUCLEOTIDE SEQUENCE</scope>
    <source>
        <strain evidence="2">VKM Ac-1447</strain>
    </source>
</reference>
<accession>A0A9W6M3E3</accession>
<gene>
    <name evidence="2" type="ORF">GCM10017586_13790</name>
</gene>
<proteinExistence type="predicted"/>
<comment type="caution">
    <text evidence="2">The sequence shown here is derived from an EMBL/GenBank/DDBJ whole genome shotgun (WGS) entry which is preliminary data.</text>
</comment>
<keyword evidence="1" id="KW-0732">Signal</keyword>
<dbReference type="Proteomes" id="UP001142317">
    <property type="component" value="Unassembled WGS sequence"/>
</dbReference>
<reference evidence="2" key="1">
    <citation type="journal article" date="2014" name="Int. J. Syst. Evol. Microbiol.">
        <title>Complete genome sequence of Corynebacterium casei LMG S-19264T (=DSM 44701T), isolated from a smear-ripened cheese.</title>
        <authorList>
            <consortium name="US DOE Joint Genome Institute (JGI-PGF)"/>
            <person name="Walter F."/>
            <person name="Albersmeier A."/>
            <person name="Kalinowski J."/>
            <person name="Ruckert C."/>
        </authorList>
    </citation>
    <scope>NUCLEOTIDE SEQUENCE</scope>
    <source>
        <strain evidence="2">VKM Ac-1447</strain>
    </source>
</reference>
<organism evidence="2 3">
    <name type="scientific">Microbacterium imperiale</name>
    <dbReference type="NCBI Taxonomy" id="33884"/>
    <lineage>
        <taxon>Bacteria</taxon>
        <taxon>Bacillati</taxon>
        <taxon>Actinomycetota</taxon>
        <taxon>Actinomycetes</taxon>
        <taxon>Micrococcales</taxon>
        <taxon>Microbacteriaceae</taxon>
        <taxon>Microbacterium</taxon>
    </lineage>
</organism>
<feature type="chain" id="PRO_5040756791" description="DUF4333 domain-containing protein" evidence="1">
    <location>
        <begin position="32"/>
        <end position="112"/>
    </location>
</feature>
<evidence type="ECO:0000313" key="2">
    <source>
        <dbReference type="EMBL" id="GLJ79697.1"/>
    </source>
</evidence>
<dbReference type="PROSITE" id="PS51257">
    <property type="entry name" value="PROKAR_LIPOPROTEIN"/>
    <property type="match status" value="1"/>
</dbReference>
<keyword evidence="3" id="KW-1185">Reference proteome</keyword>
<evidence type="ECO:0000256" key="1">
    <source>
        <dbReference type="SAM" id="SignalP"/>
    </source>
</evidence>
<evidence type="ECO:0000313" key="3">
    <source>
        <dbReference type="Proteomes" id="UP001142317"/>
    </source>
</evidence>
<protein>
    <recommendedName>
        <fullName evidence="4">DUF4333 domain-containing protein</fullName>
    </recommendedName>
</protein>
<dbReference type="AlphaFoldDB" id="A0A9W6M3E3"/>
<feature type="signal peptide" evidence="1">
    <location>
        <begin position="1"/>
        <end position="31"/>
    </location>
</feature>
<name>A0A9W6M3E3_9MICO</name>